<feature type="compositionally biased region" description="Basic and acidic residues" evidence="27">
    <location>
        <begin position="489"/>
        <end position="499"/>
    </location>
</feature>
<evidence type="ECO:0000259" key="29">
    <source>
        <dbReference type="PROSITE" id="PS51194"/>
    </source>
</evidence>
<dbReference type="SUPFAM" id="SSF52540">
    <property type="entry name" value="P-loop containing nucleoside triphosphate hydrolases"/>
    <property type="match status" value="1"/>
</dbReference>
<dbReference type="SUPFAM" id="SSF52047">
    <property type="entry name" value="RNI-like"/>
    <property type="match status" value="1"/>
</dbReference>
<evidence type="ECO:0000256" key="20">
    <source>
        <dbReference type="ARBA" id="ARBA00037925"/>
    </source>
</evidence>
<feature type="repeat" description="PPR" evidence="24">
    <location>
        <begin position="2184"/>
        <end position="2218"/>
    </location>
</feature>
<dbReference type="FunFam" id="3.40.50.300:FF:001399">
    <property type="entry name" value="RNA helicase"/>
    <property type="match status" value="1"/>
</dbReference>
<dbReference type="GO" id="GO:0005524">
    <property type="term" value="F:ATP binding"/>
    <property type="evidence" value="ECO:0007669"/>
    <property type="project" value="UniProtKB-KW"/>
</dbReference>
<dbReference type="InterPro" id="IPR046848">
    <property type="entry name" value="E_motif"/>
</dbReference>
<dbReference type="InterPro" id="IPR011545">
    <property type="entry name" value="DEAD/DEAH_box_helicase_dom"/>
</dbReference>
<keyword evidence="7" id="KW-0677">Repeat</keyword>
<dbReference type="Pfam" id="PF13959">
    <property type="entry name" value="CTE_SPB4"/>
    <property type="match status" value="1"/>
</dbReference>
<dbReference type="PROSITE" id="PS51192">
    <property type="entry name" value="HELICASE_ATP_BIND_1"/>
    <property type="match status" value="1"/>
</dbReference>
<evidence type="ECO:0000256" key="8">
    <source>
        <dbReference type="ARBA" id="ARBA00022741"/>
    </source>
</evidence>
<keyword evidence="8" id="KW-0547">Nucleotide-binding</keyword>
<evidence type="ECO:0000256" key="27">
    <source>
        <dbReference type="SAM" id="MobiDB-lite"/>
    </source>
</evidence>
<dbReference type="InterPro" id="IPR011128">
    <property type="entry name" value="G3P_DH_NAD-dep_N"/>
</dbReference>
<dbReference type="Pfam" id="PF07479">
    <property type="entry name" value="NAD_Gly3P_dh_C"/>
    <property type="match status" value="1"/>
</dbReference>
<dbReference type="InterPro" id="IPR001650">
    <property type="entry name" value="Helicase_C-like"/>
</dbReference>
<comment type="subcellular location">
    <subcellularLocation>
        <location evidence="1">Plastid</location>
        <location evidence="1">Chloroplast</location>
    </subcellularLocation>
</comment>
<dbReference type="InterPro" id="IPR013328">
    <property type="entry name" value="6PGD_dom2"/>
</dbReference>
<dbReference type="Gene3D" id="1.25.40.10">
    <property type="entry name" value="Tetratricopeptide repeat domain"/>
    <property type="match status" value="5"/>
</dbReference>
<dbReference type="GO" id="GO:0009451">
    <property type="term" value="P:RNA modification"/>
    <property type="evidence" value="ECO:0007669"/>
    <property type="project" value="InterPro"/>
</dbReference>
<dbReference type="CDD" id="cd22160">
    <property type="entry name" value="F-box_AtFBL13-like"/>
    <property type="match status" value="1"/>
</dbReference>
<dbReference type="Pfam" id="PF20431">
    <property type="entry name" value="E_motif"/>
    <property type="match status" value="1"/>
</dbReference>
<dbReference type="FunFam" id="1.25.40.10:FF:000285">
    <property type="entry name" value="Pentatricopeptide repeat-containing protein, chloroplastic"/>
    <property type="match status" value="1"/>
</dbReference>
<dbReference type="InterPro" id="IPR002885">
    <property type="entry name" value="PPR_rpt"/>
</dbReference>
<evidence type="ECO:0000256" key="21">
    <source>
        <dbReference type="ARBA" id="ARBA00037933"/>
    </source>
</evidence>
<dbReference type="InterPro" id="IPR036047">
    <property type="entry name" value="F-box-like_dom_sf"/>
</dbReference>
<comment type="similarity">
    <text evidence="3 25">Belongs to the NAD-dependent glycerol-3-phosphate dehydrogenase family.</text>
</comment>
<dbReference type="InterPro" id="IPR046960">
    <property type="entry name" value="PPR_At4g14850-like_plant"/>
</dbReference>
<dbReference type="FunFam" id="1.25.40.10:FF:000090">
    <property type="entry name" value="Pentatricopeptide repeat-containing protein, chloroplastic"/>
    <property type="match status" value="1"/>
</dbReference>
<dbReference type="Pfam" id="PF13041">
    <property type="entry name" value="PPR_2"/>
    <property type="match status" value="4"/>
</dbReference>
<keyword evidence="9" id="KW-0378">Hydrolase</keyword>
<dbReference type="CDD" id="cd18787">
    <property type="entry name" value="SF2_C_DEAD"/>
    <property type="match status" value="1"/>
</dbReference>
<dbReference type="InterPro" id="IPR025313">
    <property type="entry name" value="SPB4-like_CTE"/>
</dbReference>
<dbReference type="NCBIfam" id="TIGR00756">
    <property type="entry name" value="PPR"/>
    <property type="match status" value="4"/>
</dbReference>
<evidence type="ECO:0000259" key="30">
    <source>
        <dbReference type="PROSITE" id="PS51195"/>
    </source>
</evidence>
<evidence type="ECO:0000256" key="19">
    <source>
        <dbReference type="ARBA" id="ARBA00025707"/>
    </source>
</evidence>
<dbReference type="SMART" id="SM00487">
    <property type="entry name" value="DEXDc"/>
    <property type="match status" value="1"/>
</dbReference>
<keyword evidence="10" id="KW-0347">Helicase</keyword>
<evidence type="ECO:0000256" key="10">
    <source>
        <dbReference type="ARBA" id="ARBA00022806"/>
    </source>
</evidence>
<sequence>MAASVQPACLDLHFSGKHPPLLKHNAIFVRCVSSPNVIPEADSISGPPDIINTSRDQRKVVRIAWEKLVRWSRSWRAKAKTDVLERTRKVVVLGGGSFGTAMAAHVARRKEGLEVNMLVRDSFVCQSINENHHNCKYFPEHKLPENVIATTDAKAALLDADYCLHAVPVQFSSSFLEGIANYVDPGLPFISLSKGLELNTLRMMSQIIPTALKNPRQPFVALSGPSFALELMNNLPTAMVVASKDKKLANAVQQLLASSYLRINTSSDVTGVEIAGALKNVLAIAAGIVDGMNLGNNSMAALVSQGCSEIRWLATKMGAKPTTITGLSGTGDIMLTCFVNLSRNRTVGVRLGSGETLDDILTSMNQVAEGVATAGAVIALAQKYNVKLPVLTAVAKIIDNELTPTKAVLELMNLPQVDSRSMRWNNRFEDHISKEMALRRRELCIRLEIANDRDDSNVVVELAKTEGKKQNLFVSSKKKMMKRTQQSARETKQEAKDASKAKSGLFASCSFSSLGLDPKLSDQLQERMGFEAPTLVQAQAIPVILSGRDVLVNAATGTGKTIAYLAPLIHHLQGYSPKVDRSHGTFALVIVPTRELCLQVYETLEKLLHRFHWIVPGYVMGGEKKAKEKARLRKGISILIATPGRLLDHLKNTASFVHKNLRWVIFDEADSILELGYGKEIEQIIKLLGSGQNEHGEEDDIVPKGIQKQNLLLSATLNEKVNDLAKLSLDNPVMIGLDNSKLQQNLSIESPASPDSDADDMVIHVNKSVHPSSEDYGIPSQLVQKYVRVPCGARLVALLSVLKNLFEREASQKVVVFFSTRDAVDFHYSLLSEFQWPPNSETEEEGTKQLFLKCKTFRLHGSMEQEDRRSAFGTFKTEKQALLLSTDVAARGLDFPKVRCIIQYDCPGEATEYVHRVGRTARIGEKGEALLFLQPIEIDYLKELKKHGASLTEYPLLKVLDKFPIPGNMPRIKKVISLESHPWVISLQRALESFNYVEPKMKSLAKNAFVSWVRGYAAHKGELKSIFVVKKLHLGHVAKSFALREQPSLVGKSHHKETMKRKRDERQKGQQGKKRKKIAEEGRDCDGATATADERSSSHGCCKIKEPGDSSEGVDSISFLPDVILQVILSLIPTRYAIRTSVLSRRWRHVWSYIPSLHFRKDRPDANSINETLARYKAPKMISFRICTSDLDNLPNMDSWIKLALSRNVENLSLYLERSDYNIPEFLYVNSSVKNLCIESIYSNIIIPKCSVSWTSLKKLSLWCCKLSDESIAKILFGCQILESLTLCFCEELKVLDLSKSPRLKTLVIYNDSVNPGPTKIVAPHIHCLRLRNTQLPCDLLVDVSSLTEAKLDISYNSYREKLNADLLHILVLERLDKCQNVEKLTLGESFLEILSLAELRGVPFPKFKARALTLETPISHYVIPGIVRVLQNSPELKKLTLKYRRSDGFIPGVYIDENLRSHGLDTDKCWSSEARVFKDICPLRAYSLFLQLVLKTTETLEKMVVMLEPYFIAKGKEIHNKCLPAKSKPSLEINIVFCGDDADMRFKLHDVDIRRGLSCLADSYISPASVNSGIRALIQKGEYLQALHLYTKHDGSSPLWTSVFTYPSLLKACSSLTNLSYGKTIHGSIIVLGWRYDPFIATSLVNMYVKCGFLDYAVQVFDGWSQSGVSARDVTVWNSMIDGYFKFRRFKEGVGCFRRMLVLGVRPDAFSLSIVVSVLCKEGKFRREEGKQIHGYMLRNSLDGDSFLKTALIDMYFKFGLSTDAWRVFLEIEDKSNVVLWNVMIVGFGGSGICESSLELYMLAKSNSVKLVSTSFTGALGACSRSENSGFGRQIHCDVVKMGLDNDPYVSTSLLSIYSKCGMVGEAETVFSCVVDKRLEIWNAMVAAHAENDNWYSALELFGFMRQKSVLPDSFTLSNVISCCSMFGLYDYGKSVHAELFKRPIQSTPTIESALLTLYSKCGCDTDAYLVFKSMEEKDMVAWGSLISGLCKNGKFKEALKVFGDMKDDDDRLKPDSDIMTSVINACAGLEALSFGLQVHGSMIKTGLVLNVFVGSSLIDLYSKCGLPEMALKVFTSMRPENIVAWNSMVSCYSRNNLPELSVELFNLMLNQGIFPDSVSITSVLVAISSTASLLKGKSLHGYTLRLGIPSDTHLKNALIDMYVKCGFSKYAENIFKKMQHKSMITWNLMIYGYGSHGDCITALSLFDEMKKAGESPDDVTFLSLISACNHSGFVQEGKNIFESMKQDYGIEPKMEHYANMVDLLGRAGRLEEAYSFIKSMPIEADSSIWLCLLSASRTHHNVELGILSAEKLLRMEPERGSTYVQLINLYMEAGLKNEAAKLLVEMKEKGLQKQPGCSWIEVSDISNVFFSGGSSSPIKAEIFNVLNRLKSNMVDEDKAT</sequence>
<dbReference type="Pfam" id="PF00646">
    <property type="entry name" value="F-box"/>
    <property type="match status" value="1"/>
</dbReference>
<evidence type="ECO:0000313" key="32">
    <source>
        <dbReference type="Proteomes" id="UP000682877"/>
    </source>
</evidence>
<dbReference type="GO" id="GO:0005634">
    <property type="term" value="C:nucleus"/>
    <property type="evidence" value="ECO:0007669"/>
    <property type="project" value="UniProtKB-ARBA"/>
</dbReference>
<keyword evidence="11" id="KW-0067">ATP-binding</keyword>
<comment type="pathway">
    <text evidence="2">Lipid metabolism.</text>
</comment>
<feature type="repeat" description="PPR" evidence="24">
    <location>
        <begin position="1980"/>
        <end position="2014"/>
    </location>
</feature>
<evidence type="ECO:0000256" key="4">
    <source>
        <dbReference type="ARBA" id="ARBA00022516"/>
    </source>
</evidence>
<evidence type="ECO:0000256" key="7">
    <source>
        <dbReference type="ARBA" id="ARBA00022737"/>
    </source>
</evidence>
<feature type="region of interest" description="Disordered" evidence="27">
    <location>
        <begin position="476"/>
        <end position="499"/>
    </location>
</feature>
<dbReference type="PROSITE" id="PS51195">
    <property type="entry name" value="Q_MOTIF"/>
    <property type="match status" value="1"/>
</dbReference>
<reference evidence="31" key="1">
    <citation type="submission" date="2021-01" db="EMBL/GenBank/DDBJ databases">
        <authorList>
            <person name="Bezrukov I."/>
        </authorList>
    </citation>
    <scope>NUCLEOTIDE SEQUENCE</scope>
</reference>
<dbReference type="GO" id="GO:0046168">
    <property type="term" value="P:glycerol-3-phosphate catabolic process"/>
    <property type="evidence" value="ECO:0007669"/>
    <property type="project" value="UniProtKB-UniRule"/>
</dbReference>
<evidence type="ECO:0000256" key="5">
    <source>
        <dbReference type="ARBA" id="ARBA00022528"/>
    </source>
</evidence>
<evidence type="ECO:0000256" key="13">
    <source>
        <dbReference type="ARBA" id="ARBA00022946"/>
    </source>
</evidence>
<keyword evidence="6" id="KW-0934">Plastid</keyword>
<evidence type="ECO:0000259" key="28">
    <source>
        <dbReference type="PROSITE" id="PS51192"/>
    </source>
</evidence>
<dbReference type="PROSITE" id="PS51375">
    <property type="entry name" value="PPR"/>
    <property type="match status" value="7"/>
</dbReference>
<dbReference type="EC" id="1.1.1.8" evidence="26"/>
<comment type="catalytic activity">
    <reaction evidence="22 26">
        <text>sn-glycerol 3-phosphate + NAD(+) = dihydroxyacetone phosphate + NADH + H(+)</text>
        <dbReference type="Rhea" id="RHEA:11092"/>
        <dbReference type="ChEBI" id="CHEBI:15378"/>
        <dbReference type="ChEBI" id="CHEBI:57540"/>
        <dbReference type="ChEBI" id="CHEBI:57597"/>
        <dbReference type="ChEBI" id="CHEBI:57642"/>
        <dbReference type="ChEBI" id="CHEBI:57945"/>
        <dbReference type="EC" id="1.1.1.8"/>
    </reaction>
</comment>
<dbReference type="EMBL" id="LR999454">
    <property type="protein sequence ID" value="CAE6041645.1"/>
    <property type="molecule type" value="Genomic_DNA"/>
</dbReference>
<feature type="repeat" description="PPR" evidence="24">
    <location>
        <begin position="1674"/>
        <end position="1708"/>
    </location>
</feature>
<feature type="repeat" description="PPR" evidence="24">
    <location>
        <begin position="1879"/>
        <end position="1913"/>
    </location>
</feature>
<dbReference type="InterPro" id="IPR014014">
    <property type="entry name" value="RNA_helicase_DEAD_Q_motif"/>
</dbReference>
<dbReference type="FunFam" id="1.25.40.10:FF:000397">
    <property type="entry name" value="Pentatricopeptide repeat-containing protein At2g40720"/>
    <property type="match status" value="1"/>
</dbReference>
<evidence type="ECO:0000256" key="26">
    <source>
        <dbReference type="RuleBase" id="RU361243"/>
    </source>
</evidence>
<dbReference type="Gene3D" id="1.10.1040.10">
    <property type="entry name" value="N-(1-d-carboxylethyl)-l-norvaline Dehydrogenase, domain 2"/>
    <property type="match status" value="1"/>
</dbReference>
<evidence type="ECO:0000313" key="31">
    <source>
        <dbReference type="EMBL" id="CAE6041666.1"/>
    </source>
</evidence>
<feature type="region of interest" description="Disordered" evidence="27">
    <location>
        <begin position="1050"/>
        <end position="1101"/>
    </location>
</feature>
<organism evidence="31 32">
    <name type="scientific">Arabidopsis arenosa</name>
    <name type="common">Sand rock-cress</name>
    <name type="synonym">Cardaminopsis arenosa</name>
    <dbReference type="NCBI Taxonomy" id="38785"/>
    <lineage>
        <taxon>Eukaryota</taxon>
        <taxon>Viridiplantae</taxon>
        <taxon>Streptophyta</taxon>
        <taxon>Embryophyta</taxon>
        <taxon>Tracheophyta</taxon>
        <taxon>Spermatophyta</taxon>
        <taxon>Magnoliopsida</taxon>
        <taxon>eudicotyledons</taxon>
        <taxon>Gunneridae</taxon>
        <taxon>Pentapetalae</taxon>
        <taxon>rosids</taxon>
        <taxon>malvids</taxon>
        <taxon>Brassicales</taxon>
        <taxon>Brassicaceae</taxon>
        <taxon>Camelineae</taxon>
        <taxon>Arabidopsis</taxon>
    </lineage>
</organism>
<dbReference type="FunFam" id="1.25.40.10:FF:000682">
    <property type="entry name" value="Pentatricopeptide repeat-containing protein At3g16610"/>
    <property type="match status" value="1"/>
</dbReference>
<dbReference type="GO" id="GO:0141152">
    <property type="term" value="F:glycerol-3-phosphate dehydrogenase (NAD+) activity"/>
    <property type="evidence" value="ECO:0007669"/>
    <property type="project" value="UniProtKB-UniRule"/>
</dbReference>
<dbReference type="GO" id="GO:0003724">
    <property type="term" value="F:RNA helicase activity"/>
    <property type="evidence" value="ECO:0007669"/>
    <property type="project" value="InterPro"/>
</dbReference>
<dbReference type="GO" id="GO:0051287">
    <property type="term" value="F:NAD binding"/>
    <property type="evidence" value="ECO:0007669"/>
    <property type="project" value="UniProtKB-UniRule"/>
</dbReference>
<dbReference type="InterPro" id="IPR006168">
    <property type="entry name" value="G3P_DH_NAD-dep"/>
</dbReference>
<evidence type="ECO:0000256" key="24">
    <source>
        <dbReference type="PROSITE-ProRule" id="PRU00708"/>
    </source>
</evidence>
<dbReference type="SUPFAM" id="SSF51735">
    <property type="entry name" value="NAD(P)-binding Rossmann-fold domains"/>
    <property type="match status" value="1"/>
</dbReference>
<evidence type="ECO:0000256" key="22">
    <source>
        <dbReference type="ARBA" id="ARBA00048683"/>
    </source>
</evidence>
<comment type="pathway">
    <text evidence="20">Membrane lipid metabolism; glycerophospholipid metabolism.</text>
</comment>
<keyword evidence="16" id="KW-0443">Lipid metabolism</keyword>
<comment type="pathway">
    <text evidence="19">Phospholipid metabolism.</text>
</comment>
<evidence type="ECO:0000256" key="16">
    <source>
        <dbReference type="ARBA" id="ARBA00023098"/>
    </source>
</evidence>
<dbReference type="SUPFAM" id="SSF48179">
    <property type="entry name" value="6-phosphogluconate dehydrogenase C-terminal domain-like"/>
    <property type="match status" value="1"/>
</dbReference>
<feature type="domain" description="DEAD-box RNA helicase Q" evidence="30">
    <location>
        <begin position="509"/>
        <end position="538"/>
    </location>
</feature>
<dbReference type="Proteomes" id="UP000682877">
    <property type="component" value="Chromosome 4"/>
</dbReference>
<dbReference type="InterPro" id="IPR008927">
    <property type="entry name" value="6-PGluconate_DH-like_C_sf"/>
</dbReference>
<dbReference type="NCBIfam" id="NF000942">
    <property type="entry name" value="PRK00094.1-4"/>
    <property type="match status" value="1"/>
</dbReference>
<dbReference type="SMART" id="SM00490">
    <property type="entry name" value="HELICc"/>
    <property type="match status" value="1"/>
</dbReference>
<evidence type="ECO:0000256" key="23">
    <source>
        <dbReference type="PROSITE-ProRule" id="PRU00552"/>
    </source>
</evidence>
<gene>
    <name evidence="31" type="ORF">AARE701A_LOCUS11056</name>
</gene>
<dbReference type="SMART" id="SM00256">
    <property type="entry name" value="FBOX"/>
    <property type="match status" value="1"/>
</dbReference>
<dbReference type="Gene3D" id="3.40.50.300">
    <property type="entry name" value="P-loop containing nucleotide triphosphate hydrolases"/>
    <property type="match status" value="2"/>
</dbReference>
<dbReference type="PROSITE" id="PS00957">
    <property type="entry name" value="NAD_G3PDH"/>
    <property type="match status" value="1"/>
</dbReference>
<dbReference type="Pfam" id="PF01210">
    <property type="entry name" value="NAD_Gly3P_dh_N"/>
    <property type="match status" value="1"/>
</dbReference>
<evidence type="ECO:0000256" key="18">
    <source>
        <dbReference type="ARBA" id="ARBA00023264"/>
    </source>
</evidence>
<dbReference type="GO" id="GO:0008654">
    <property type="term" value="P:phospholipid biosynthetic process"/>
    <property type="evidence" value="ECO:0007669"/>
    <property type="project" value="UniProtKB-KW"/>
</dbReference>
<comment type="similarity">
    <text evidence="21">Belongs to the DEAD box helicase family. DDX31/DBP7 subfamily.</text>
</comment>
<dbReference type="GO" id="GO:0016787">
    <property type="term" value="F:hydrolase activity"/>
    <property type="evidence" value="ECO:0007669"/>
    <property type="project" value="UniProtKB-KW"/>
</dbReference>
<evidence type="ECO:0000256" key="15">
    <source>
        <dbReference type="ARBA" id="ARBA00023027"/>
    </source>
</evidence>
<dbReference type="Pfam" id="PF00271">
    <property type="entry name" value="Helicase_C"/>
    <property type="match status" value="1"/>
</dbReference>
<keyword evidence="17" id="KW-0594">Phospholipid biosynthesis</keyword>
<dbReference type="FunFam" id="3.40.50.720:FF:000019">
    <property type="entry name" value="Glycerol-3-phosphate dehydrogenase [NAD(P)+]"/>
    <property type="match status" value="1"/>
</dbReference>
<accession>A0A8S2A7R8</accession>
<dbReference type="Gene3D" id="3.40.50.720">
    <property type="entry name" value="NAD(P)-binding Rossmann-like Domain"/>
    <property type="match status" value="1"/>
</dbReference>
<dbReference type="NCBIfam" id="NF000940">
    <property type="entry name" value="PRK00094.1-2"/>
    <property type="match status" value="1"/>
</dbReference>
<dbReference type="PANTHER" id="PTHR24015:SF553">
    <property type="entry name" value="DYW DOMAIN-CONTAINING PROTEIN"/>
    <property type="match status" value="1"/>
</dbReference>
<feature type="repeat" description="PPR" evidence="24">
    <location>
        <begin position="2321"/>
        <end position="2355"/>
    </location>
</feature>
<keyword evidence="15 25" id="KW-0520">NAD</keyword>
<dbReference type="GO" id="GO:0005975">
    <property type="term" value="P:carbohydrate metabolic process"/>
    <property type="evidence" value="ECO:0007669"/>
    <property type="project" value="InterPro"/>
</dbReference>
<keyword evidence="4" id="KW-0444">Lipid biosynthesis</keyword>
<feature type="domain" description="Helicase C-terminal" evidence="29">
    <location>
        <begin position="794"/>
        <end position="971"/>
    </location>
</feature>
<evidence type="ECO:0000256" key="6">
    <source>
        <dbReference type="ARBA" id="ARBA00022640"/>
    </source>
</evidence>
<evidence type="ECO:0000256" key="1">
    <source>
        <dbReference type="ARBA" id="ARBA00004229"/>
    </source>
</evidence>
<feature type="short sequence motif" description="Q motif" evidence="23">
    <location>
        <begin position="509"/>
        <end position="538"/>
    </location>
</feature>
<feature type="domain" description="Helicase ATP-binding" evidence="28">
    <location>
        <begin position="541"/>
        <end position="735"/>
    </location>
</feature>
<dbReference type="InterPro" id="IPR055357">
    <property type="entry name" value="LRR_At1g61320_AtMIF1"/>
</dbReference>
<keyword evidence="5" id="KW-0150">Chloroplast</keyword>
<evidence type="ECO:0000256" key="17">
    <source>
        <dbReference type="ARBA" id="ARBA00023209"/>
    </source>
</evidence>
<feature type="compositionally biased region" description="Basic residues" evidence="27">
    <location>
        <begin position="1052"/>
        <end position="1061"/>
    </location>
</feature>
<keyword evidence="18" id="KW-1208">Phospholipid metabolism</keyword>
<dbReference type="InterPro" id="IPR032675">
    <property type="entry name" value="LRR_dom_sf"/>
</dbReference>
<name>A0A8S2A7R8_ARAAE</name>
<evidence type="ECO:0000256" key="14">
    <source>
        <dbReference type="ARBA" id="ARBA00023002"/>
    </source>
</evidence>
<dbReference type="PRINTS" id="PR00077">
    <property type="entry name" value="GPDHDRGNASE"/>
</dbReference>
<feature type="repeat" description="PPR" evidence="24">
    <location>
        <begin position="2083"/>
        <end position="2117"/>
    </location>
</feature>
<evidence type="ECO:0000256" key="2">
    <source>
        <dbReference type="ARBA" id="ARBA00005189"/>
    </source>
</evidence>
<dbReference type="InterPro" id="IPR011990">
    <property type="entry name" value="TPR-like_helical_dom_sf"/>
</dbReference>
<evidence type="ECO:0000256" key="25">
    <source>
        <dbReference type="RuleBase" id="RU000437"/>
    </source>
</evidence>
<dbReference type="GO" id="GO:0003723">
    <property type="term" value="F:RNA binding"/>
    <property type="evidence" value="ECO:0007669"/>
    <property type="project" value="UniProtKB-KW"/>
</dbReference>
<dbReference type="InterPro" id="IPR036291">
    <property type="entry name" value="NAD(P)-bd_dom_sf"/>
</dbReference>
<feature type="compositionally biased region" description="Basic and acidic residues" evidence="27">
    <location>
        <begin position="1078"/>
        <end position="1101"/>
    </location>
</feature>
<dbReference type="Pfam" id="PF01535">
    <property type="entry name" value="PPR"/>
    <property type="match status" value="6"/>
</dbReference>
<dbReference type="Pfam" id="PF00270">
    <property type="entry name" value="DEAD"/>
    <property type="match status" value="1"/>
</dbReference>
<dbReference type="HAMAP" id="MF_00394">
    <property type="entry name" value="NAD_Glyc3P_dehydrog"/>
    <property type="match status" value="1"/>
</dbReference>
<dbReference type="PROSITE" id="PS51194">
    <property type="entry name" value="HELICASE_CTER"/>
    <property type="match status" value="1"/>
</dbReference>
<dbReference type="PANTHER" id="PTHR24015">
    <property type="entry name" value="OS07G0578800 PROTEIN-RELATED"/>
    <property type="match status" value="1"/>
</dbReference>
<evidence type="ECO:0000256" key="11">
    <source>
        <dbReference type="ARBA" id="ARBA00022840"/>
    </source>
</evidence>
<dbReference type="InterPro" id="IPR053781">
    <property type="entry name" value="F-box_AtFBL13-like"/>
</dbReference>
<dbReference type="InterPro" id="IPR006109">
    <property type="entry name" value="G3P_DH_NAD-dep_C"/>
</dbReference>
<dbReference type="Gene3D" id="3.80.10.10">
    <property type="entry name" value="Ribonuclease Inhibitor"/>
    <property type="match status" value="1"/>
</dbReference>
<dbReference type="GO" id="GO:0009507">
    <property type="term" value="C:chloroplast"/>
    <property type="evidence" value="ECO:0007669"/>
    <property type="project" value="UniProtKB-SubCell"/>
</dbReference>
<evidence type="ECO:0000256" key="9">
    <source>
        <dbReference type="ARBA" id="ARBA00022801"/>
    </source>
</evidence>
<evidence type="ECO:0000256" key="12">
    <source>
        <dbReference type="ARBA" id="ARBA00022884"/>
    </source>
</evidence>
<dbReference type="InterPro" id="IPR001810">
    <property type="entry name" value="F-box_dom"/>
</dbReference>
<dbReference type="Pfam" id="PF23622">
    <property type="entry name" value="LRR_At1g61320_AtMIF1"/>
    <property type="match status" value="1"/>
</dbReference>
<feature type="repeat" description="PPR" evidence="24">
    <location>
        <begin position="1638"/>
        <end position="1672"/>
    </location>
</feature>
<dbReference type="CDD" id="cd17949">
    <property type="entry name" value="DEADc_DDX31"/>
    <property type="match status" value="1"/>
</dbReference>
<keyword evidence="32" id="KW-1185">Reference proteome</keyword>
<proteinExistence type="inferred from homology"/>
<keyword evidence="14 25" id="KW-0560">Oxidoreductase</keyword>
<keyword evidence="12" id="KW-0694">RNA-binding</keyword>
<dbReference type="SMART" id="SM01178">
    <property type="entry name" value="DUF4217"/>
    <property type="match status" value="1"/>
</dbReference>
<dbReference type="SUPFAM" id="SSF81383">
    <property type="entry name" value="F-box domain"/>
    <property type="match status" value="1"/>
</dbReference>
<dbReference type="InterPro" id="IPR014001">
    <property type="entry name" value="Helicase_ATP-bd"/>
</dbReference>
<protein>
    <recommendedName>
        <fullName evidence="26">Glycerol-3-phosphate dehydrogenase [NAD(+)]</fullName>
        <ecNumber evidence="26">1.1.1.8</ecNumber>
    </recommendedName>
</protein>
<evidence type="ECO:0000256" key="3">
    <source>
        <dbReference type="ARBA" id="ARBA00011009"/>
    </source>
</evidence>
<dbReference type="InterPro" id="IPR027417">
    <property type="entry name" value="P-loop_NTPase"/>
</dbReference>
<dbReference type="EMBL" id="LR999454">
    <property type="protein sequence ID" value="CAE6041666.1"/>
    <property type="molecule type" value="Genomic_DNA"/>
</dbReference>
<keyword evidence="13" id="KW-0809">Transit peptide</keyword>
<dbReference type="FunFam" id="1.10.1040.10:FF:000031">
    <property type="entry name" value="Glycerol-3-phosphate dehydrogenase (NAD(P)(+))"/>
    <property type="match status" value="1"/>
</dbReference>